<sequence>MSMKVRSVPSTRDWFQTPIFAYGTLRHGQRNYMRLLCGYTVSEFAAEVDHMRLYSLGAFPVMVDAPEDGVTVKGEVMVIHPAHYPRLLAELDRLEGYNPNATQLESALGLYRRVRRRVRLSGGAEAWAWLYVGNPEVLAAHPHTEIPHGDWLRYQQERGKVPRLARAVPLEQN</sequence>
<dbReference type="EMBL" id="PGTL01000004">
    <property type="protein sequence ID" value="PJF43126.1"/>
    <property type="molecule type" value="Genomic_DNA"/>
</dbReference>
<accession>A0A2M8Q003</accession>
<dbReference type="EMBL" id="PGTM01000160">
    <property type="protein sequence ID" value="PJF35403.1"/>
    <property type="molecule type" value="Genomic_DNA"/>
</dbReference>
<dbReference type="Proteomes" id="UP000228947">
    <property type="component" value="Unassembled WGS sequence"/>
</dbReference>
<feature type="domain" description="Gamma-glutamylcyclotransferase AIG2-like" evidence="1">
    <location>
        <begin position="19"/>
        <end position="152"/>
    </location>
</feature>
<dbReference type="AlphaFoldDB" id="A0A2M8Q003"/>
<evidence type="ECO:0000313" key="5">
    <source>
        <dbReference type="Proteomes" id="UP000229681"/>
    </source>
</evidence>
<accession>A0A2M8PCX6</accession>
<evidence type="ECO:0000313" key="3">
    <source>
        <dbReference type="EMBL" id="PJF43126.1"/>
    </source>
</evidence>
<dbReference type="SUPFAM" id="SSF110857">
    <property type="entry name" value="Gamma-glutamyl cyclotransferase-like"/>
    <property type="match status" value="1"/>
</dbReference>
<protein>
    <submittedName>
        <fullName evidence="3">Gamma-glutamylcyclotransferase</fullName>
    </submittedName>
</protein>
<dbReference type="InterPro" id="IPR009288">
    <property type="entry name" value="AIG2-like_dom"/>
</dbReference>
<dbReference type="InterPro" id="IPR013024">
    <property type="entry name" value="GGCT-like"/>
</dbReference>
<dbReference type="Proteomes" id="UP000229681">
    <property type="component" value="Unassembled WGS sequence"/>
</dbReference>
<reference evidence="4 5" key="1">
    <citation type="submission" date="2017-11" db="EMBL/GenBank/DDBJ databases">
        <title>Evolution of Phototrophy in the Chloroflexi Phylum Driven by Horizontal Gene Transfer.</title>
        <authorList>
            <person name="Ward L.M."/>
            <person name="Hemp J."/>
            <person name="Shih P.M."/>
            <person name="Mcglynn S.E."/>
            <person name="Fischer W."/>
        </authorList>
    </citation>
    <scope>NUCLEOTIDE SEQUENCE [LARGE SCALE GENOMIC DNA]</scope>
    <source>
        <strain evidence="3">CP1_1M</strain>
        <strain evidence="2">JP3_13</strain>
    </source>
</reference>
<dbReference type="GO" id="GO:0016740">
    <property type="term" value="F:transferase activity"/>
    <property type="evidence" value="ECO:0007669"/>
    <property type="project" value="UniProtKB-KW"/>
</dbReference>
<gene>
    <name evidence="2" type="ORF">CUN49_10730</name>
    <name evidence="3" type="ORF">CUN50_01685</name>
</gene>
<evidence type="ECO:0000259" key="1">
    <source>
        <dbReference type="Pfam" id="PF06094"/>
    </source>
</evidence>
<evidence type="ECO:0000313" key="4">
    <source>
        <dbReference type="Proteomes" id="UP000228947"/>
    </source>
</evidence>
<evidence type="ECO:0000313" key="2">
    <source>
        <dbReference type="EMBL" id="PJF35403.1"/>
    </source>
</evidence>
<keyword evidence="3" id="KW-0808">Transferase</keyword>
<dbReference type="Gene3D" id="3.10.490.10">
    <property type="entry name" value="Gamma-glutamyl cyclotransferase-like"/>
    <property type="match status" value="1"/>
</dbReference>
<dbReference type="Pfam" id="PF06094">
    <property type="entry name" value="GGACT"/>
    <property type="match status" value="1"/>
</dbReference>
<dbReference type="CDD" id="cd06661">
    <property type="entry name" value="GGCT_like"/>
    <property type="match status" value="1"/>
</dbReference>
<name>A0A2M8Q003_9CHLR</name>
<proteinExistence type="predicted"/>
<dbReference type="InterPro" id="IPR036568">
    <property type="entry name" value="GGCT-like_sf"/>
</dbReference>
<organism evidence="3 4">
    <name type="scientific">Candidatus Thermofonsia Clade 1 bacterium</name>
    <dbReference type="NCBI Taxonomy" id="2364210"/>
    <lineage>
        <taxon>Bacteria</taxon>
        <taxon>Bacillati</taxon>
        <taxon>Chloroflexota</taxon>
        <taxon>Candidatus Thermofontia</taxon>
        <taxon>Candidatus Thermofonsia Clade 1</taxon>
    </lineage>
</organism>
<comment type="caution">
    <text evidence="3">The sequence shown here is derived from an EMBL/GenBank/DDBJ whole genome shotgun (WGS) entry which is preliminary data.</text>
</comment>